<dbReference type="RefSeq" id="WP_264750946.1">
    <property type="nucleotide sequence ID" value="NZ_JAPDHW010000010.1"/>
</dbReference>
<keyword evidence="7" id="KW-0547">Nucleotide-binding</keyword>
<evidence type="ECO:0000313" key="7">
    <source>
        <dbReference type="EMBL" id="MCW3169772.1"/>
    </source>
</evidence>
<dbReference type="InterPro" id="IPR036890">
    <property type="entry name" value="HATPase_C_sf"/>
</dbReference>
<gene>
    <name evidence="7" type="ORF">OMO38_14695</name>
</gene>
<dbReference type="InterPro" id="IPR050482">
    <property type="entry name" value="Sensor_HK_TwoCompSys"/>
</dbReference>
<sequence>MTIIVSFVLLSYKFFTDRIIREKNSQFEAEIQHQKDLALESTKIQEEERKRMAILIHDDIGNRLNILSLWVHNLDAQNKEATEEIITKQISELIDSARNISHSLYPVNLEKLGLILYIEELITNLSQTIKINMDVHSDFTQKDIFTEVQLYRIIQEFTTNVIKHSTATEITIYIKDNPDNISVIIMDNGNGFVYDQVSKGMGIKNIESRIQSLDARFKWKNKIGQRTQLIIKIPQIKIS</sequence>
<proteinExistence type="predicted"/>
<dbReference type="Pfam" id="PF02518">
    <property type="entry name" value="HATPase_c"/>
    <property type="match status" value="1"/>
</dbReference>
<accession>A0ABT3I153</accession>
<comment type="caution">
    <text evidence="7">The sequence shown here is derived from an EMBL/GenBank/DDBJ whole genome shotgun (WGS) entry which is preliminary data.</text>
</comment>
<dbReference type="EMBL" id="JAPDHW010000010">
    <property type="protein sequence ID" value="MCW3169772.1"/>
    <property type="molecule type" value="Genomic_DNA"/>
</dbReference>
<evidence type="ECO:0000259" key="6">
    <source>
        <dbReference type="PROSITE" id="PS50109"/>
    </source>
</evidence>
<evidence type="ECO:0000313" key="8">
    <source>
        <dbReference type="Proteomes" id="UP001163731"/>
    </source>
</evidence>
<dbReference type="EC" id="2.7.13.3" evidence="2"/>
<dbReference type="SUPFAM" id="SSF55874">
    <property type="entry name" value="ATPase domain of HSP90 chaperone/DNA topoisomerase II/histidine kinase"/>
    <property type="match status" value="1"/>
</dbReference>
<organism evidence="7 8">
    <name type="scientific">Chryseobacterium kimseyorum</name>
    <dbReference type="NCBI Taxonomy" id="2984028"/>
    <lineage>
        <taxon>Bacteria</taxon>
        <taxon>Pseudomonadati</taxon>
        <taxon>Bacteroidota</taxon>
        <taxon>Flavobacteriia</taxon>
        <taxon>Flavobacteriales</taxon>
        <taxon>Weeksellaceae</taxon>
        <taxon>Chryseobacterium group</taxon>
        <taxon>Chryseobacterium</taxon>
    </lineage>
</organism>
<dbReference type="Gene3D" id="3.30.565.10">
    <property type="entry name" value="Histidine kinase-like ATPase, C-terminal domain"/>
    <property type="match status" value="1"/>
</dbReference>
<evidence type="ECO:0000256" key="1">
    <source>
        <dbReference type="ARBA" id="ARBA00000085"/>
    </source>
</evidence>
<evidence type="ECO:0000256" key="4">
    <source>
        <dbReference type="ARBA" id="ARBA00022777"/>
    </source>
</evidence>
<dbReference type="CDD" id="cd16917">
    <property type="entry name" value="HATPase_UhpB-NarQ-NarX-like"/>
    <property type="match status" value="1"/>
</dbReference>
<dbReference type="GO" id="GO:0005524">
    <property type="term" value="F:ATP binding"/>
    <property type="evidence" value="ECO:0007669"/>
    <property type="project" value="UniProtKB-KW"/>
</dbReference>
<keyword evidence="8" id="KW-1185">Reference proteome</keyword>
<keyword evidence="7" id="KW-0067">ATP-binding</keyword>
<evidence type="ECO:0000256" key="5">
    <source>
        <dbReference type="ARBA" id="ARBA00023012"/>
    </source>
</evidence>
<feature type="domain" description="Histidine kinase" evidence="6">
    <location>
        <begin position="55"/>
        <end position="237"/>
    </location>
</feature>
<comment type="catalytic activity">
    <reaction evidence="1">
        <text>ATP + protein L-histidine = ADP + protein N-phospho-L-histidine.</text>
        <dbReference type="EC" id="2.7.13.3"/>
    </reaction>
</comment>
<name>A0ABT3I153_9FLAO</name>
<protein>
    <recommendedName>
        <fullName evidence="2">histidine kinase</fullName>
        <ecNumber evidence="2">2.7.13.3</ecNumber>
    </recommendedName>
</protein>
<keyword evidence="4" id="KW-0418">Kinase</keyword>
<dbReference type="PROSITE" id="PS50109">
    <property type="entry name" value="HIS_KIN"/>
    <property type="match status" value="1"/>
</dbReference>
<keyword evidence="3" id="KW-0808">Transferase</keyword>
<dbReference type="PANTHER" id="PTHR24421">
    <property type="entry name" value="NITRATE/NITRITE SENSOR PROTEIN NARX-RELATED"/>
    <property type="match status" value="1"/>
</dbReference>
<evidence type="ECO:0000256" key="3">
    <source>
        <dbReference type="ARBA" id="ARBA00022679"/>
    </source>
</evidence>
<dbReference type="InterPro" id="IPR005467">
    <property type="entry name" value="His_kinase_dom"/>
</dbReference>
<keyword evidence="5" id="KW-0902">Two-component regulatory system</keyword>
<evidence type="ECO:0000256" key="2">
    <source>
        <dbReference type="ARBA" id="ARBA00012438"/>
    </source>
</evidence>
<dbReference type="Proteomes" id="UP001163731">
    <property type="component" value="Unassembled WGS sequence"/>
</dbReference>
<dbReference type="PANTHER" id="PTHR24421:SF10">
    <property type="entry name" value="NITRATE_NITRITE SENSOR PROTEIN NARQ"/>
    <property type="match status" value="1"/>
</dbReference>
<dbReference type="InterPro" id="IPR003594">
    <property type="entry name" value="HATPase_dom"/>
</dbReference>
<reference evidence="7" key="1">
    <citation type="submission" date="2022-10" db="EMBL/GenBank/DDBJ databases">
        <title>Chryseobacterium babae sp. nov. isolated from the gut of the beetle Oryctes rhinoceros, and Chryseobacterium kimseyorum sp. nov., isolated from a stick insect rearing cage.</title>
        <authorList>
            <person name="Shelomi M."/>
            <person name="Han C.-J."/>
            <person name="Chen W.-M."/>
            <person name="Chen H.-K."/>
            <person name="Liaw S.-J."/>
            <person name="Muhle E."/>
            <person name="Clermont D."/>
        </authorList>
    </citation>
    <scope>NUCLEOTIDE SEQUENCE</scope>
    <source>
        <strain evidence="7">09-1422</strain>
    </source>
</reference>